<keyword evidence="1" id="KW-0805">Transcription regulation</keyword>
<dbReference type="EMBL" id="CP030840">
    <property type="protein sequence ID" value="AXC13876.1"/>
    <property type="molecule type" value="Genomic_DNA"/>
</dbReference>
<dbReference type="PANTHER" id="PTHR47506:SF7">
    <property type="entry name" value="TRANSCRIPTIONAL REGULATORY PROTEIN"/>
    <property type="match status" value="1"/>
</dbReference>
<dbReference type="InterPro" id="IPR009057">
    <property type="entry name" value="Homeodomain-like_sf"/>
</dbReference>
<keyword evidence="2 4" id="KW-0238">DNA-binding</keyword>
<dbReference type="Gene3D" id="1.10.357.10">
    <property type="entry name" value="Tetracycline Repressor, domain 2"/>
    <property type="match status" value="1"/>
</dbReference>
<feature type="domain" description="HTH tetR-type" evidence="5">
    <location>
        <begin position="9"/>
        <end position="69"/>
    </location>
</feature>
<dbReference type="PROSITE" id="PS50977">
    <property type="entry name" value="HTH_TETR_2"/>
    <property type="match status" value="1"/>
</dbReference>
<organism evidence="6 7">
    <name type="scientific">Acidisarcina polymorpha</name>
    <dbReference type="NCBI Taxonomy" id="2211140"/>
    <lineage>
        <taxon>Bacteria</taxon>
        <taxon>Pseudomonadati</taxon>
        <taxon>Acidobacteriota</taxon>
        <taxon>Terriglobia</taxon>
        <taxon>Terriglobales</taxon>
        <taxon>Acidobacteriaceae</taxon>
        <taxon>Acidisarcina</taxon>
    </lineage>
</organism>
<dbReference type="Gene3D" id="1.10.10.60">
    <property type="entry name" value="Homeodomain-like"/>
    <property type="match status" value="1"/>
</dbReference>
<evidence type="ECO:0000256" key="3">
    <source>
        <dbReference type="ARBA" id="ARBA00023163"/>
    </source>
</evidence>
<dbReference type="RefSeq" id="WP_114208770.1">
    <property type="nucleotide sequence ID" value="NZ_CP030840.1"/>
</dbReference>
<keyword evidence="3" id="KW-0804">Transcription</keyword>
<feature type="DNA-binding region" description="H-T-H motif" evidence="4">
    <location>
        <begin position="32"/>
        <end position="51"/>
    </location>
</feature>
<dbReference type="PRINTS" id="PR00455">
    <property type="entry name" value="HTHTETR"/>
</dbReference>
<dbReference type="InterPro" id="IPR036271">
    <property type="entry name" value="Tet_transcr_reg_TetR-rel_C_sf"/>
</dbReference>
<reference evidence="6 7" key="1">
    <citation type="journal article" date="2018" name="Front. Microbiol.">
        <title>Hydrolytic Capabilities as a Key to Environmental Success: Chitinolytic and Cellulolytic Acidobacteria From Acidic Sub-arctic Soils and Boreal Peatlands.</title>
        <authorList>
            <person name="Belova S.E."/>
            <person name="Ravin N.V."/>
            <person name="Pankratov T.A."/>
            <person name="Rakitin A.L."/>
            <person name="Ivanova A.A."/>
            <person name="Beletsky A.V."/>
            <person name="Mardanov A.V."/>
            <person name="Sinninghe Damste J.S."/>
            <person name="Dedysh S.N."/>
        </authorList>
    </citation>
    <scope>NUCLEOTIDE SEQUENCE [LARGE SCALE GENOMIC DNA]</scope>
    <source>
        <strain evidence="6 7">SBC82</strain>
    </source>
</reference>
<dbReference type="SUPFAM" id="SSF46689">
    <property type="entry name" value="Homeodomain-like"/>
    <property type="match status" value="1"/>
</dbReference>
<sequence>MRYDLSHKEASRQRIVEAASQRFRLNGAEAVRIADVMQMTGMTVGGFYKHFESKDDLLETAVSAALETVSARITTQVAGLGRSEALRAVISFYLSEEHVKHPELGCALAALGTEVAHFPPRVRREVSKALDAYADRLAFLMPGDTPAAQRGAFLILFPSMAGCVMTARAHKGSSTRAEILAGARSFFISAFCSPATKGPSQ</sequence>
<evidence type="ECO:0000256" key="2">
    <source>
        <dbReference type="ARBA" id="ARBA00023125"/>
    </source>
</evidence>
<evidence type="ECO:0000313" key="6">
    <source>
        <dbReference type="EMBL" id="AXC13876.1"/>
    </source>
</evidence>
<dbReference type="GO" id="GO:0003677">
    <property type="term" value="F:DNA binding"/>
    <property type="evidence" value="ECO:0007669"/>
    <property type="project" value="UniProtKB-UniRule"/>
</dbReference>
<dbReference type="InterPro" id="IPR001647">
    <property type="entry name" value="HTH_TetR"/>
</dbReference>
<proteinExistence type="predicted"/>
<evidence type="ECO:0000313" key="7">
    <source>
        <dbReference type="Proteomes" id="UP000253606"/>
    </source>
</evidence>
<gene>
    <name evidence="6" type="ORF">ACPOL_4604</name>
</gene>
<accession>A0A2Z5G5P3</accession>
<evidence type="ECO:0000259" key="5">
    <source>
        <dbReference type="PROSITE" id="PS50977"/>
    </source>
</evidence>
<evidence type="ECO:0000256" key="1">
    <source>
        <dbReference type="ARBA" id="ARBA00023015"/>
    </source>
</evidence>
<dbReference type="AlphaFoldDB" id="A0A2Z5G5P3"/>
<evidence type="ECO:0000256" key="4">
    <source>
        <dbReference type="PROSITE-ProRule" id="PRU00335"/>
    </source>
</evidence>
<dbReference type="Pfam" id="PF00440">
    <property type="entry name" value="TetR_N"/>
    <property type="match status" value="1"/>
</dbReference>
<keyword evidence="7" id="KW-1185">Reference proteome</keyword>
<dbReference type="KEGG" id="abas:ACPOL_4604"/>
<dbReference type="PANTHER" id="PTHR47506">
    <property type="entry name" value="TRANSCRIPTIONAL REGULATORY PROTEIN"/>
    <property type="match status" value="1"/>
</dbReference>
<dbReference type="OrthoDB" id="9785164at2"/>
<dbReference type="SUPFAM" id="SSF48498">
    <property type="entry name" value="Tetracyclin repressor-like, C-terminal domain"/>
    <property type="match status" value="1"/>
</dbReference>
<dbReference type="Proteomes" id="UP000253606">
    <property type="component" value="Chromosome"/>
</dbReference>
<protein>
    <submittedName>
        <fullName evidence="6">Transcriptional regulator, TetR family</fullName>
    </submittedName>
</protein>
<name>A0A2Z5G5P3_9BACT</name>